<evidence type="ECO:0000256" key="7">
    <source>
        <dbReference type="ARBA" id="ARBA00024195"/>
    </source>
</evidence>
<evidence type="ECO:0000256" key="4">
    <source>
        <dbReference type="ARBA" id="ARBA00022801"/>
    </source>
</evidence>
<dbReference type="SMART" id="SM00020">
    <property type="entry name" value="Tryp_SPc"/>
    <property type="match status" value="2"/>
</dbReference>
<dbReference type="CDD" id="cd00190">
    <property type="entry name" value="Tryp_SPc"/>
    <property type="match status" value="2"/>
</dbReference>
<sequence length="526" mass="54753">MKAFILLSLFVAGALAGVEESIWLSSQIRVDGGPGAEYNGRIVGGSAVPISQFPYQLSLRRTGSHICGASVISANWALSAAHCTFPLPTAASITLRGGSADRTAGGTIFQAAQIINHPQYNSNTLNNDVCVIRITTSFVGANIASIRLVSSGTNFAAGTNSVVSGWGLTSPGGSLPIQLMAVNIPVVAQTTCNSQWGGSITAAMVCAGTQGRDSCNGDSGGPLVTGGQQFGVVSWGATQCGGPLPGVYANVGNAAIRNFISQNTGVGSNVDVWRQYNSRLPGGFQQTPSRAESHDGKSARIVGGRDGPIESFPYQLSLRRSGVHACGASIIALRWALSAAHCTYPVPQMNEMSLRAGSANRLLGGIIIPIVQIINHPRFSEYTIEYDVSVLQTGTDMVGLFIAPVILPPATSGFAPGTMANVTGWGLLYVPGSLPLQLQYVTVPLISMDQCRNSWPTEWITEEMLCAGQPGRDTCGGDSGGPLVINGYQMGVASWGVSDCSGSLPSVFANTANPTVRSFIQEHSGV</sequence>
<dbReference type="InterPro" id="IPR043504">
    <property type="entry name" value="Peptidase_S1_PA_chymotrypsin"/>
</dbReference>
<dbReference type="Gene3D" id="2.40.10.10">
    <property type="entry name" value="Trypsin-like serine proteases"/>
    <property type="match status" value="2"/>
</dbReference>
<keyword evidence="10" id="KW-0732">Signal</keyword>
<evidence type="ECO:0000256" key="5">
    <source>
        <dbReference type="ARBA" id="ARBA00022825"/>
    </source>
</evidence>
<dbReference type="GO" id="GO:0006508">
    <property type="term" value="P:proteolysis"/>
    <property type="evidence" value="ECO:0007669"/>
    <property type="project" value="UniProtKB-KW"/>
</dbReference>
<comment type="similarity">
    <text evidence="7">Belongs to the peptidase S1 family. CLIP subfamily.</text>
</comment>
<keyword evidence="2 8" id="KW-0645">Protease</keyword>
<evidence type="ECO:0000256" key="10">
    <source>
        <dbReference type="SAM" id="SignalP"/>
    </source>
</evidence>
<dbReference type="InterPro" id="IPR001314">
    <property type="entry name" value="Peptidase_S1A"/>
</dbReference>
<feature type="domain" description="Peptidase S1" evidence="11">
    <location>
        <begin position="42"/>
        <end position="265"/>
    </location>
</feature>
<dbReference type="FunFam" id="2.40.10.10:FF:000034">
    <property type="entry name" value="Eupolytin"/>
    <property type="match status" value="1"/>
</dbReference>
<dbReference type="PRINTS" id="PR00722">
    <property type="entry name" value="CHYMOTRYPSIN"/>
</dbReference>
<evidence type="ECO:0000313" key="12">
    <source>
        <dbReference type="EnsemblMetazoa" id="ACHR003509-PA"/>
    </source>
</evidence>
<keyword evidence="3" id="KW-0222">Digestion</keyword>
<evidence type="ECO:0000256" key="1">
    <source>
        <dbReference type="ARBA" id="ARBA00004239"/>
    </source>
</evidence>
<dbReference type="InterPro" id="IPR033116">
    <property type="entry name" value="TRYPSIN_SER"/>
</dbReference>
<dbReference type="GO" id="GO:0007586">
    <property type="term" value="P:digestion"/>
    <property type="evidence" value="ECO:0007669"/>
    <property type="project" value="UniProtKB-KW"/>
</dbReference>
<reference evidence="13" key="1">
    <citation type="submission" date="2013-03" db="EMBL/GenBank/DDBJ databases">
        <title>The Genome Sequence of Anopheles christyi ACHKN1017.</title>
        <authorList>
            <consortium name="The Broad Institute Genomics Platform"/>
            <person name="Neafsey D.E."/>
            <person name="Besansky N."/>
            <person name="Walker B."/>
            <person name="Young S.K."/>
            <person name="Zeng Q."/>
            <person name="Gargeya S."/>
            <person name="Fitzgerald M."/>
            <person name="Haas B."/>
            <person name="Abouelleil A."/>
            <person name="Allen A.W."/>
            <person name="Alvarado L."/>
            <person name="Arachchi H.M."/>
            <person name="Berlin A.M."/>
            <person name="Chapman S.B."/>
            <person name="Gainer-Dewar J."/>
            <person name="Goldberg J."/>
            <person name="Griggs A."/>
            <person name="Gujja S."/>
            <person name="Hansen M."/>
            <person name="Howarth C."/>
            <person name="Imamovic A."/>
            <person name="Ireland A."/>
            <person name="Larimer J."/>
            <person name="McCowan C."/>
            <person name="Murphy C."/>
            <person name="Pearson M."/>
            <person name="Poon T.W."/>
            <person name="Priest M."/>
            <person name="Roberts A."/>
            <person name="Saif S."/>
            <person name="Shea T."/>
            <person name="Sisk P."/>
            <person name="Sykes S."/>
            <person name="Wortman J."/>
            <person name="Nusbaum C."/>
            <person name="Birren B."/>
        </authorList>
    </citation>
    <scope>NUCLEOTIDE SEQUENCE [LARGE SCALE GENOMIC DNA]</scope>
    <source>
        <strain evidence="13">ACHKN1017</strain>
    </source>
</reference>
<dbReference type="SUPFAM" id="SSF50494">
    <property type="entry name" value="Trypsin-like serine proteases"/>
    <property type="match status" value="2"/>
</dbReference>
<organism evidence="12 13">
    <name type="scientific">Anopheles christyi</name>
    <dbReference type="NCBI Taxonomy" id="43041"/>
    <lineage>
        <taxon>Eukaryota</taxon>
        <taxon>Metazoa</taxon>
        <taxon>Ecdysozoa</taxon>
        <taxon>Arthropoda</taxon>
        <taxon>Hexapoda</taxon>
        <taxon>Insecta</taxon>
        <taxon>Pterygota</taxon>
        <taxon>Neoptera</taxon>
        <taxon>Endopterygota</taxon>
        <taxon>Diptera</taxon>
        <taxon>Nematocera</taxon>
        <taxon>Culicoidea</taxon>
        <taxon>Culicidae</taxon>
        <taxon>Anophelinae</taxon>
        <taxon>Anopheles</taxon>
    </lineage>
</organism>
<evidence type="ECO:0000256" key="8">
    <source>
        <dbReference type="RuleBase" id="RU363034"/>
    </source>
</evidence>
<dbReference type="Proteomes" id="UP000075881">
    <property type="component" value="Unassembled WGS sequence"/>
</dbReference>
<comment type="subcellular location">
    <subcellularLocation>
        <location evidence="1">Secreted</location>
        <location evidence="1">Extracellular space</location>
    </subcellularLocation>
</comment>
<dbReference type="InterPro" id="IPR009003">
    <property type="entry name" value="Peptidase_S1_PA"/>
</dbReference>
<keyword evidence="13" id="KW-1185">Reference proteome</keyword>
<dbReference type="InterPro" id="IPR018114">
    <property type="entry name" value="TRYPSIN_HIS"/>
</dbReference>
<dbReference type="EnsemblMetazoa" id="ACHR003509-RA">
    <property type="protein sequence ID" value="ACHR003509-PA"/>
    <property type="gene ID" value="ACHR003509"/>
</dbReference>
<dbReference type="PANTHER" id="PTHR24276">
    <property type="entry name" value="POLYSERASE-RELATED"/>
    <property type="match status" value="1"/>
</dbReference>
<keyword evidence="4 8" id="KW-0378">Hydrolase</keyword>
<dbReference type="GO" id="GO:0004252">
    <property type="term" value="F:serine-type endopeptidase activity"/>
    <property type="evidence" value="ECO:0007669"/>
    <property type="project" value="InterPro"/>
</dbReference>
<dbReference type="AlphaFoldDB" id="A0A182JYC7"/>
<name>A0A182JYC7_9DIPT</name>
<feature type="region of interest" description="Disordered" evidence="9">
    <location>
        <begin position="283"/>
        <end position="302"/>
    </location>
</feature>
<dbReference type="Pfam" id="PF00089">
    <property type="entry name" value="Trypsin"/>
    <property type="match status" value="2"/>
</dbReference>
<evidence type="ECO:0000259" key="11">
    <source>
        <dbReference type="PROSITE" id="PS50240"/>
    </source>
</evidence>
<feature type="chain" id="PRO_5008124867" description="Peptidase S1 domain-containing protein" evidence="10">
    <location>
        <begin position="17"/>
        <end position="526"/>
    </location>
</feature>
<dbReference type="PROSITE" id="PS50240">
    <property type="entry name" value="TRYPSIN_DOM"/>
    <property type="match status" value="2"/>
</dbReference>
<accession>A0A182JYC7</accession>
<proteinExistence type="inferred from homology"/>
<dbReference type="PROSITE" id="PS00134">
    <property type="entry name" value="TRYPSIN_HIS"/>
    <property type="match status" value="2"/>
</dbReference>
<dbReference type="GO" id="GO:0005576">
    <property type="term" value="C:extracellular region"/>
    <property type="evidence" value="ECO:0007669"/>
    <property type="project" value="UniProtKB-SubCell"/>
</dbReference>
<dbReference type="VEuPathDB" id="VectorBase:ACHR003509"/>
<dbReference type="InterPro" id="IPR001254">
    <property type="entry name" value="Trypsin_dom"/>
</dbReference>
<evidence type="ECO:0000313" key="13">
    <source>
        <dbReference type="Proteomes" id="UP000075881"/>
    </source>
</evidence>
<keyword evidence="6" id="KW-1015">Disulfide bond</keyword>
<evidence type="ECO:0000256" key="9">
    <source>
        <dbReference type="SAM" id="MobiDB-lite"/>
    </source>
</evidence>
<dbReference type="STRING" id="43041.A0A182JYC7"/>
<keyword evidence="5 8" id="KW-0720">Serine protease</keyword>
<evidence type="ECO:0000256" key="6">
    <source>
        <dbReference type="ARBA" id="ARBA00023157"/>
    </source>
</evidence>
<evidence type="ECO:0000256" key="3">
    <source>
        <dbReference type="ARBA" id="ARBA00022757"/>
    </source>
</evidence>
<dbReference type="FunFam" id="2.40.10.10:FF:000163">
    <property type="entry name" value="AGAP001251-PA"/>
    <property type="match status" value="1"/>
</dbReference>
<dbReference type="InterPro" id="IPR050430">
    <property type="entry name" value="Peptidase_S1"/>
</dbReference>
<evidence type="ECO:0000256" key="2">
    <source>
        <dbReference type="ARBA" id="ARBA00022670"/>
    </source>
</evidence>
<dbReference type="FunFam" id="2.40.10.10:FF:000036">
    <property type="entry name" value="Trypsin beta"/>
    <property type="match status" value="1"/>
</dbReference>
<dbReference type="PANTHER" id="PTHR24276:SF91">
    <property type="entry name" value="AT26814P-RELATED"/>
    <property type="match status" value="1"/>
</dbReference>
<feature type="signal peptide" evidence="10">
    <location>
        <begin position="1"/>
        <end position="16"/>
    </location>
</feature>
<dbReference type="PROSITE" id="PS00135">
    <property type="entry name" value="TRYPSIN_SER"/>
    <property type="match status" value="2"/>
</dbReference>
<protein>
    <recommendedName>
        <fullName evidence="11">Peptidase S1 domain-containing protein</fullName>
    </recommendedName>
</protein>
<reference evidence="12" key="2">
    <citation type="submission" date="2020-05" db="UniProtKB">
        <authorList>
            <consortium name="EnsemblMetazoa"/>
        </authorList>
    </citation>
    <scope>IDENTIFICATION</scope>
    <source>
        <strain evidence="12">ACHKN1017</strain>
    </source>
</reference>
<feature type="domain" description="Peptidase S1" evidence="11">
    <location>
        <begin position="301"/>
        <end position="525"/>
    </location>
</feature>